<evidence type="ECO:0000313" key="1">
    <source>
        <dbReference type="EMBL" id="KAF4974566.1"/>
    </source>
</evidence>
<evidence type="ECO:0000313" key="2">
    <source>
        <dbReference type="Proteomes" id="UP000635477"/>
    </source>
</evidence>
<dbReference type="OrthoDB" id="5095713at2759"/>
<dbReference type="EMBL" id="JABEYC010000729">
    <property type="protein sequence ID" value="KAF4974566.1"/>
    <property type="molecule type" value="Genomic_DNA"/>
</dbReference>
<organism evidence="1 2">
    <name type="scientific">Fusarium zealandicum</name>
    <dbReference type="NCBI Taxonomy" id="1053134"/>
    <lineage>
        <taxon>Eukaryota</taxon>
        <taxon>Fungi</taxon>
        <taxon>Dikarya</taxon>
        <taxon>Ascomycota</taxon>
        <taxon>Pezizomycotina</taxon>
        <taxon>Sordariomycetes</taxon>
        <taxon>Hypocreomycetidae</taxon>
        <taxon>Hypocreales</taxon>
        <taxon>Nectriaceae</taxon>
        <taxon>Fusarium</taxon>
        <taxon>Fusarium staphyleae species complex</taxon>
    </lineage>
</organism>
<proteinExistence type="predicted"/>
<protein>
    <submittedName>
        <fullName evidence="1">Uncharacterized protein</fullName>
    </submittedName>
</protein>
<gene>
    <name evidence="1" type="ORF">FZEAL_8538</name>
</gene>
<sequence length="851" mass="95550">MAVESLTRDVVAGRYLRETSSTQSSNSQVSTYDILDRFPQSTRLRDKFRQLKDRLLNVPQHLSPDDLSRWQENQQDFIRLLGNHGPFSEQVRQGASFDAKMIGDRKLVIIGCKTGKIRARVKRDLEESGALDLVRDIMGFDDVEVNTEFMGHLAKTSLPSASICAEADLGILSSLGSRLRIHGPGNTESITTVGGVILIDGKAYGLTSGCVISRQDLEVRNMAEAGEDTRLGHTNRKLLSQRIVAHNYGSLKSFQGQQFASQQWGRDEVPQHCSTNVLGDTQANCPDEASDWALVELPRHNVPPNAMLDRRRKSSGEWLWPRQATDEDILVQKTLSEADLAGLMKTEDGRVACLTYTSSSRPVPGFIAAGSSSIVLDGAIFSVLRVDMDDPLGSWVMVGNAVCGVIIAGSREDTDHGVQESGRMQAFWAYIIPIIDIFDSISHSLSATVSLATLVDYRIGVLQSRRRDLRWTSNMIPPRFLDMELLLAQQKEQRRGHGGIENMRLHARSNNILVPTPPPPNPSWISRYVLKGSIGIQHETIYRLLQLGEICPLSATFRPGLRQWAKNYRKSRFKNRRAFACVDIIDQCLQTEAGENLLGLLIFLCKTQQEPSHLEGETSLHRHSHRTAWLAQLLSSLLTILDIPKIAIPSTSQLQVFVSGIISAFDDRELRHLYLILDGMYPAEKEKTSKAVWSISHPSHQQDILQLPYGLVWRPLLRSFFRKSPVQDHSAFRGTPATWNHTVSFTSRILALLYKVYMGDRSHVLVYSGRDAVRVGFYADVMLSLEVQFRNRDSHGSYLTPSPYRESERIASFGQTDVVIYITIAAHVEDVCEIIDRKSVDFPDENRCPHW</sequence>
<reference evidence="1" key="1">
    <citation type="journal article" date="2020" name="BMC Genomics">
        <title>Correction to: Identification and distribution of gene clusters required for synthesis of sphingolipid metabolism inhibitors in diverse species of the filamentous fungus Fusarium.</title>
        <authorList>
            <person name="Kim H.S."/>
            <person name="Lohmar J.M."/>
            <person name="Busman M."/>
            <person name="Brown D.W."/>
            <person name="Naumann T.A."/>
            <person name="Divon H.H."/>
            <person name="Lysoe E."/>
            <person name="Uhlig S."/>
            <person name="Proctor R.H."/>
        </authorList>
    </citation>
    <scope>NUCLEOTIDE SEQUENCE</scope>
    <source>
        <strain evidence="1">NRRL 22465</strain>
    </source>
</reference>
<keyword evidence="2" id="KW-1185">Reference proteome</keyword>
<reference evidence="1" key="2">
    <citation type="submission" date="2020-05" db="EMBL/GenBank/DDBJ databases">
        <authorList>
            <person name="Kim H.-S."/>
            <person name="Proctor R.H."/>
            <person name="Brown D.W."/>
        </authorList>
    </citation>
    <scope>NUCLEOTIDE SEQUENCE</scope>
    <source>
        <strain evidence="1">NRRL 22465</strain>
    </source>
</reference>
<dbReference type="Proteomes" id="UP000635477">
    <property type="component" value="Unassembled WGS sequence"/>
</dbReference>
<name>A0A8H4UE59_9HYPO</name>
<comment type="caution">
    <text evidence="1">The sequence shown here is derived from an EMBL/GenBank/DDBJ whole genome shotgun (WGS) entry which is preliminary data.</text>
</comment>
<dbReference type="AlphaFoldDB" id="A0A8H4UE59"/>
<accession>A0A8H4UE59</accession>